<name>A0A699YZE2_HAELA</name>
<dbReference type="AlphaFoldDB" id="A0A699YZE2"/>
<organism evidence="1 2">
    <name type="scientific">Haematococcus lacustris</name>
    <name type="common">Green alga</name>
    <name type="synonym">Haematococcus pluvialis</name>
    <dbReference type="NCBI Taxonomy" id="44745"/>
    <lineage>
        <taxon>Eukaryota</taxon>
        <taxon>Viridiplantae</taxon>
        <taxon>Chlorophyta</taxon>
        <taxon>core chlorophytes</taxon>
        <taxon>Chlorophyceae</taxon>
        <taxon>CS clade</taxon>
        <taxon>Chlamydomonadales</taxon>
        <taxon>Haematococcaceae</taxon>
        <taxon>Haematococcus</taxon>
    </lineage>
</organism>
<sequence>MVKQLNLPDSLYKSVKLLMSEEALSLSGLGVGTYLGEGDEATDEGSVAALLYSVTHGWN</sequence>
<dbReference type="Proteomes" id="UP000485058">
    <property type="component" value="Unassembled WGS sequence"/>
</dbReference>
<accession>A0A699YZE2</accession>
<comment type="caution">
    <text evidence="1">The sequence shown here is derived from an EMBL/GenBank/DDBJ whole genome shotgun (WGS) entry which is preliminary data.</text>
</comment>
<dbReference type="EMBL" id="BLLF01000540">
    <property type="protein sequence ID" value="GFH12788.1"/>
    <property type="molecule type" value="Genomic_DNA"/>
</dbReference>
<feature type="non-terminal residue" evidence="1">
    <location>
        <position position="1"/>
    </location>
</feature>
<feature type="non-terminal residue" evidence="1">
    <location>
        <position position="59"/>
    </location>
</feature>
<evidence type="ECO:0000313" key="1">
    <source>
        <dbReference type="EMBL" id="GFH12788.1"/>
    </source>
</evidence>
<protein>
    <submittedName>
        <fullName evidence="1">ShKT domain-containing protein</fullName>
    </submittedName>
</protein>
<gene>
    <name evidence="1" type="ORF">HaLaN_08539</name>
</gene>
<proteinExistence type="predicted"/>
<keyword evidence="2" id="KW-1185">Reference proteome</keyword>
<reference evidence="1 2" key="1">
    <citation type="submission" date="2020-02" db="EMBL/GenBank/DDBJ databases">
        <title>Draft genome sequence of Haematococcus lacustris strain NIES-144.</title>
        <authorList>
            <person name="Morimoto D."/>
            <person name="Nakagawa S."/>
            <person name="Yoshida T."/>
            <person name="Sawayama S."/>
        </authorList>
    </citation>
    <scope>NUCLEOTIDE SEQUENCE [LARGE SCALE GENOMIC DNA]</scope>
    <source>
        <strain evidence="1 2">NIES-144</strain>
    </source>
</reference>
<evidence type="ECO:0000313" key="2">
    <source>
        <dbReference type="Proteomes" id="UP000485058"/>
    </source>
</evidence>